<sequence length="47" mass="5097">MPRPRAFKFAQAAAADQSPAVPVKKTAKRQPAKKPKAPAKKTAKARR</sequence>
<feature type="compositionally biased region" description="Low complexity" evidence="1">
    <location>
        <begin position="7"/>
        <end position="24"/>
    </location>
</feature>
<dbReference type="KEGG" id="slom:PXH66_08270"/>
<protein>
    <submittedName>
        <fullName evidence="2">Uncharacterized protein</fullName>
    </submittedName>
</protein>
<accession>A0AAF0CRS4</accession>
<proteinExistence type="predicted"/>
<reference evidence="2" key="1">
    <citation type="submission" date="2023-03" db="EMBL/GenBank/DDBJ databases">
        <title>Lomoglobus Profundus gen. nov., sp. nov., a novel member of the phylum Verrucomicrobia, isolated from deep-marine sediment of South China Sea.</title>
        <authorList>
            <person name="Ahmad T."/>
            <person name="Ishaq S.E."/>
            <person name="Wang F."/>
        </authorList>
    </citation>
    <scope>NUCLEOTIDE SEQUENCE</scope>
    <source>
        <strain evidence="2">LMO-M01</strain>
    </source>
</reference>
<dbReference type="RefSeq" id="WP_330929594.1">
    <property type="nucleotide sequence ID" value="NZ_CP119075.1"/>
</dbReference>
<evidence type="ECO:0000313" key="3">
    <source>
        <dbReference type="Proteomes" id="UP001218638"/>
    </source>
</evidence>
<organism evidence="2 3">
    <name type="scientific">Synoicihabitans lomoniglobus</name>
    <dbReference type="NCBI Taxonomy" id="2909285"/>
    <lineage>
        <taxon>Bacteria</taxon>
        <taxon>Pseudomonadati</taxon>
        <taxon>Verrucomicrobiota</taxon>
        <taxon>Opitutia</taxon>
        <taxon>Opitutales</taxon>
        <taxon>Opitutaceae</taxon>
        <taxon>Synoicihabitans</taxon>
    </lineage>
</organism>
<feature type="region of interest" description="Disordered" evidence="1">
    <location>
        <begin position="1"/>
        <end position="47"/>
    </location>
</feature>
<dbReference type="Proteomes" id="UP001218638">
    <property type="component" value="Chromosome"/>
</dbReference>
<evidence type="ECO:0000256" key="1">
    <source>
        <dbReference type="SAM" id="MobiDB-lite"/>
    </source>
</evidence>
<feature type="compositionally biased region" description="Basic residues" evidence="1">
    <location>
        <begin position="25"/>
        <end position="47"/>
    </location>
</feature>
<gene>
    <name evidence="2" type="ORF">PXH66_08270</name>
</gene>
<evidence type="ECO:0000313" key="2">
    <source>
        <dbReference type="EMBL" id="WED66843.1"/>
    </source>
</evidence>
<dbReference type="EMBL" id="CP119075">
    <property type="protein sequence ID" value="WED66843.1"/>
    <property type="molecule type" value="Genomic_DNA"/>
</dbReference>
<name>A0AAF0CRS4_9BACT</name>
<dbReference type="AlphaFoldDB" id="A0AAF0CRS4"/>
<keyword evidence="3" id="KW-1185">Reference proteome</keyword>